<dbReference type="RefSeq" id="XP_046119830.1">
    <property type="nucleotide sequence ID" value="XM_046263171.1"/>
</dbReference>
<keyword evidence="1" id="KW-0175">Coiled coil</keyword>
<dbReference type="Proteomes" id="UP000887229">
    <property type="component" value="Unassembled WGS sequence"/>
</dbReference>
<dbReference type="PANTHER" id="PTHR31011:SF2">
    <property type="entry name" value="PROTEIN STB2-RELATED"/>
    <property type="match status" value="1"/>
</dbReference>
<dbReference type="GeneID" id="70294074"/>
<dbReference type="InterPro" id="IPR059025">
    <property type="entry name" value="STB6_N"/>
</dbReference>
<dbReference type="PANTHER" id="PTHR31011">
    <property type="entry name" value="PROTEIN STB2-RELATED"/>
    <property type="match status" value="1"/>
</dbReference>
<feature type="coiled-coil region" evidence="1">
    <location>
        <begin position="846"/>
        <end position="873"/>
    </location>
</feature>
<dbReference type="OrthoDB" id="19806at2759"/>
<evidence type="ECO:0000259" key="3">
    <source>
        <dbReference type="Pfam" id="PF25995"/>
    </source>
</evidence>
<proteinExistence type="predicted"/>
<dbReference type="EMBL" id="MU251249">
    <property type="protein sequence ID" value="KAG9255906.1"/>
    <property type="molecule type" value="Genomic_DNA"/>
</dbReference>
<organism evidence="4 5">
    <name type="scientific">Emericellopsis atlantica</name>
    <dbReference type="NCBI Taxonomy" id="2614577"/>
    <lineage>
        <taxon>Eukaryota</taxon>
        <taxon>Fungi</taxon>
        <taxon>Dikarya</taxon>
        <taxon>Ascomycota</taxon>
        <taxon>Pezizomycotina</taxon>
        <taxon>Sordariomycetes</taxon>
        <taxon>Hypocreomycetidae</taxon>
        <taxon>Hypocreales</taxon>
        <taxon>Bionectriaceae</taxon>
        <taxon>Emericellopsis</taxon>
    </lineage>
</organism>
<evidence type="ECO:0000313" key="4">
    <source>
        <dbReference type="EMBL" id="KAG9255906.1"/>
    </source>
</evidence>
<dbReference type="InterPro" id="IPR038919">
    <property type="entry name" value="STB2/STB2"/>
</dbReference>
<feature type="domain" description="STB6-like N-terminal" evidence="3">
    <location>
        <begin position="71"/>
        <end position="209"/>
    </location>
</feature>
<keyword evidence="5" id="KW-1185">Reference proteome</keyword>
<feature type="compositionally biased region" description="Basic and acidic residues" evidence="2">
    <location>
        <begin position="551"/>
        <end position="561"/>
    </location>
</feature>
<comment type="caution">
    <text evidence="4">The sequence shown here is derived from an EMBL/GenBank/DDBJ whole genome shotgun (WGS) entry which is preliminary data.</text>
</comment>
<feature type="region of interest" description="Disordered" evidence="2">
    <location>
        <begin position="538"/>
        <end position="634"/>
    </location>
</feature>
<evidence type="ECO:0000313" key="5">
    <source>
        <dbReference type="Proteomes" id="UP000887229"/>
    </source>
</evidence>
<sequence>MSFFFATPPDGARPYTYHRETSEDLLTAPRTISTQQTARSSPQNGSSTANSASNPVSRVESSSAPSIPRRNIVFPDPVAFRYLEDESCVAVVERRGILRGYELYLVEQWACSRQSPTLVIVTYTGDEEHSVVVGVLSVPVDEALWSTKLRVYFKATRQYLARPKGTQLGEVMVTNLSSFPSALTVIPVPDGDIRKHRLEFIVNENLKRMGCSGRSGLTLSEPAEGTRTKFLSLYKVSDKIPLATAVTELVKLCQVALYVFEKLEPEYIDGLLCDVTERAIGNWWTEVGAEHYNFEPNDGVLGPTTVAALLGMLMGARNRLYWYGCPVAKDAFDIECLKRGIGHFQKSFKIEKTRRLDRQTLVKLHNCTAKAAAGEGWGVQKAVKSRMKEIGGNRGEIVMGMVSGKDKGGMADIETLDLERFISFAYGERAKWLWYGKPRRTAVDHPERDSEGVNPSFGRDVIKDESLARTQTIQGDEDLDVRRQNGLLSVQSEIQYGSALGNTDNPAEKDALRRNVLKSVAGKMSDARSGLGRIKTAVGGSKRGHAARTSISDREDLRELRSAQNTSFPNAGSQTAVPGTPGFSAPGRAFTWQKKPGDYLDGYRREQPSSVGDLANETRDHSSATSGSNIAKRPPKLALESDLLNRIGSEVRNDILPAAPPTAESLVGEGDLEGPLLDAERRNESPYLSIGLSRRHSLEVAQLNFKHELNEARWARRVSFSEAEEAILMWEEVVNLDENAQELIEVEALAELARHLNQNIEEIKVNVNPWVEEKLKTLALLDERYARDKDGLQSHYQQLNEACQRVRYSSNELLAEERASLTESVKEIDVLVARLDYEINALVSKAVDVEDGVQTFERQVEDLEKRAAVLKTQLETESWVHWFFRSLTGVGSGPHITRGTT</sequence>
<feature type="region of interest" description="Disordered" evidence="2">
    <location>
        <begin position="1"/>
        <end position="63"/>
    </location>
</feature>
<protein>
    <recommendedName>
        <fullName evidence="3">STB6-like N-terminal domain-containing protein</fullName>
    </recommendedName>
</protein>
<dbReference type="Pfam" id="PF25995">
    <property type="entry name" value="STB6_N"/>
    <property type="match status" value="1"/>
</dbReference>
<name>A0A9P7ZQD4_9HYPO</name>
<dbReference type="GO" id="GO:0070822">
    <property type="term" value="C:Sin3-type complex"/>
    <property type="evidence" value="ECO:0007669"/>
    <property type="project" value="TreeGrafter"/>
</dbReference>
<feature type="compositionally biased region" description="Polar residues" evidence="2">
    <location>
        <begin position="30"/>
        <end position="63"/>
    </location>
</feature>
<dbReference type="AlphaFoldDB" id="A0A9P7ZQD4"/>
<accession>A0A9P7ZQD4</accession>
<evidence type="ECO:0000256" key="1">
    <source>
        <dbReference type="SAM" id="Coils"/>
    </source>
</evidence>
<reference evidence="4" key="1">
    <citation type="journal article" date="2021" name="IMA Fungus">
        <title>Genomic characterization of three marine fungi, including Emericellopsis atlantica sp. nov. with signatures of a generalist lifestyle and marine biomass degradation.</title>
        <authorList>
            <person name="Hagestad O.C."/>
            <person name="Hou L."/>
            <person name="Andersen J.H."/>
            <person name="Hansen E.H."/>
            <person name="Altermark B."/>
            <person name="Li C."/>
            <person name="Kuhnert E."/>
            <person name="Cox R.J."/>
            <person name="Crous P.W."/>
            <person name="Spatafora J.W."/>
            <person name="Lail K."/>
            <person name="Amirebrahimi M."/>
            <person name="Lipzen A."/>
            <person name="Pangilinan J."/>
            <person name="Andreopoulos W."/>
            <person name="Hayes R.D."/>
            <person name="Ng V."/>
            <person name="Grigoriev I.V."/>
            <person name="Jackson S.A."/>
            <person name="Sutton T.D.S."/>
            <person name="Dobson A.D.W."/>
            <person name="Rama T."/>
        </authorList>
    </citation>
    <scope>NUCLEOTIDE SEQUENCE</scope>
    <source>
        <strain evidence="4">TS7</strain>
    </source>
</reference>
<feature type="compositionally biased region" description="Polar residues" evidence="2">
    <location>
        <begin position="562"/>
        <end position="577"/>
    </location>
</feature>
<gene>
    <name evidence="4" type="ORF">F5Z01DRAFT_650504</name>
</gene>
<feature type="compositionally biased region" description="Basic and acidic residues" evidence="2">
    <location>
        <begin position="595"/>
        <end position="607"/>
    </location>
</feature>
<evidence type="ECO:0000256" key="2">
    <source>
        <dbReference type="SAM" id="MobiDB-lite"/>
    </source>
</evidence>